<dbReference type="SUPFAM" id="SSF46955">
    <property type="entry name" value="Putative DNA-binding domain"/>
    <property type="match status" value="1"/>
</dbReference>
<proteinExistence type="predicted"/>
<dbReference type="GO" id="GO:0003677">
    <property type="term" value="F:DNA binding"/>
    <property type="evidence" value="ECO:0007669"/>
    <property type="project" value="UniProtKB-KW"/>
</dbReference>
<evidence type="ECO:0000313" key="2">
    <source>
        <dbReference type="EMBL" id="RXZ71217.1"/>
    </source>
</evidence>
<dbReference type="Proteomes" id="UP000293865">
    <property type="component" value="Unassembled WGS sequence"/>
</dbReference>
<name>A0A4Q2L1G5_9MICO</name>
<sequence>MPLVEGKDLMSSTFIQRLFVRARRNGRAPVRVVDRTRPSWVRLEHLRVMNSERLSGLGLEPVLTTSELAEYLGVHVQAIYDLRTDGRGPAGMRVGREIRYRVSDVIHWLDGIHEPEAVPTVEGEG</sequence>
<dbReference type="InterPro" id="IPR036388">
    <property type="entry name" value="WH-like_DNA-bd_sf"/>
</dbReference>
<comment type="caution">
    <text evidence="2">The sequence shown here is derived from an EMBL/GenBank/DDBJ whole genome shotgun (WGS) entry which is preliminary data.</text>
</comment>
<gene>
    <name evidence="2" type="ORF">ESP51_08345</name>
</gene>
<evidence type="ECO:0000313" key="3">
    <source>
        <dbReference type="Proteomes" id="UP000293865"/>
    </source>
</evidence>
<accession>A0A4Q2L1G5</accession>
<protein>
    <submittedName>
        <fullName evidence="2">DNA-binding protein</fullName>
    </submittedName>
</protein>
<dbReference type="AlphaFoldDB" id="A0A4Q2L1G5"/>
<dbReference type="Pfam" id="PF12728">
    <property type="entry name" value="HTH_17"/>
    <property type="match status" value="1"/>
</dbReference>
<dbReference type="InterPro" id="IPR041657">
    <property type="entry name" value="HTH_17"/>
</dbReference>
<keyword evidence="3" id="KW-1185">Reference proteome</keyword>
<dbReference type="EMBL" id="SDPN01000012">
    <property type="protein sequence ID" value="RXZ71217.1"/>
    <property type="molecule type" value="Genomic_DNA"/>
</dbReference>
<feature type="domain" description="Helix-turn-helix" evidence="1">
    <location>
        <begin position="62"/>
        <end position="110"/>
    </location>
</feature>
<reference evidence="2 3" key="1">
    <citation type="submission" date="2019-01" db="EMBL/GenBank/DDBJ databases">
        <title>Agromyces.</title>
        <authorList>
            <person name="Li J."/>
        </authorList>
    </citation>
    <scope>NUCLEOTIDE SEQUENCE [LARGE SCALE GENOMIC DNA]</scope>
    <source>
        <strain evidence="2 3">DSM 15934</strain>
    </source>
</reference>
<dbReference type="OrthoDB" id="194758at2"/>
<organism evidence="2 3">
    <name type="scientific">Agromyces albus</name>
    <dbReference type="NCBI Taxonomy" id="205332"/>
    <lineage>
        <taxon>Bacteria</taxon>
        <taxon>Bacillati</taxon>
        <taxon>Actinomycetota</taxon>
        <taxon>Actinomycetes</taxon>
        <taxon>Micrococcales</taxon>
        <taxon>Microbacteriaceae</taxon>
        <taxon>Agromyces</taxon>
    </lineage>
</organism>
<dbReference type="InterPro" id="IPR009061">
    <property type="entry name" value="DNA-bd_dom_put_sf"/>
</dbReference>
<evidence type="ECO:0000259" key="1">
    <source>
        <dbReference type="Pfam" id="PF12728"/>
    </source>
</evidence>
<dbReference type="Gene3D" id="1.10.10.10">
    <property type="entry name" value="Winged helix-like DNA-binding domain superfamily/Winged helix DNA-binding domain"/>
    <property type="match status" value="1"/>
</dbReference>
<keyword evidence="2" id="KW-0238">DNA-binding</keyword>